<feature type="transmembrane region" description="Helical" evidence="8">
    <location>
        <begin position="160"/>
        <end position="189"/>
    </location>
</feature>
<proteinExistence type="predicted"/>
<evidence type="ECO:0000256" key="1">
    <source>
        <dbReference type="ARBA" id="ARBA00004651"/>
    </source>
</evidence>
<dbReference type="AlphaFoldDB" id="A0A5C6F999"/>
<evidence type="ECO:0000256" key="8">
    <source>
        <dbReference type="SAM" id="Phobius"/>
    </source>
</evidence>
<evidence type="ECO:0000256" key="2">
    <source>
        <dbReference type="ARBA" id="ARBA00022475"/>
    </source>
</evidence>
<keyword evidence="2" id="KW-1003">Cell membrane</keyword>
<protein>
    <submittedName>
        <fullName evidence="9">Uncharacterized protein</fullName>
    </submittedName>
</protein>
<evidence type="ECO:0000256" key="3">
    <source>
        <dbReference type="ARBA" id="ARBA00022676"/>
    </source>
</evidence>
<gene>
    <name evidence="9" type="ORF">Poly59_03590</name>
</gene>
<dbReference type="RefSeq" id="WP_146532354.1">
    <property type="nucleotide sequence ID" value="NZ_SJPX01000001.1"/>
</dbReference>
<keyword evidence="10" id="KW-1185">Reference proteome</keyword>
<sequence>MRKFVVVLLLVLIAVKTAAVLARGPVSIEMDAAGYWRLSTSVMGGDLLLMDQPIAYRTPVYPWFVATVRSVAGSQALLWIVVIQGLLWVASLWIAARLAKRITRLPLALPLTLLVSLPAVSAIVFSATLLSESLFVFALMLNLSATQSYFERETNTSAVWVGVTFALMLLTRPIVLLLWIPHVIFLGMVHLRRRSMRRPSAALGLKSYGLKMRSRVLHVLIAGGVIAAMVMPWLARNQVMFGKPFLTEFVGRNLWVVTFQDGSGAGLAIPDSVSGRSLKARLDRVGVVEGRDATWLVSDGLTRSGLSDPQADQLMKAVAIEAIKKSPRVFAAKAVRRYVNVWRTRATDLPTQGDTGQFFGQTKWQKSIPLVDGILRYRASNLLWANTGLMILIAIATLSMVVHRPTRLQGLWLAMCFGYFTVITGSFEIPAYRYRMVLEPVAALVVGAGLAIVLSKRTRAARPIS</sequence>
<evidence type="ECO:0000256" key="5">
    <source>
        <dbReference type="ARBA" id="ARBA00022692"/>
    </source>
</evidence>
<keyword evidence="3" id="KW-0328">Glycosyltransferase</keyword>
<feature type="transmembrane region" description="Helical" evidence="8">
    <location>
        <begin position="76"/>
        <end position="95"/>
    </location>
</feature>
<keyword evidence="4" id="KW-0808">Transferase</keyword>
<feature type="transmembrane region" description="Helical" evidence="8">
    <location>
        <begin position="437"/>
        <end position="455"/>
    </location>
</feature>
<organism evidence="9 10">
    <name type="scientific">Rubripirellula reticaptiva</name>
    <dbReference type="NCBI Taxonomy" id="2528013"/>
    <lineage>
        <taxon>Bacteria</taxon>
        <taxon>Pseudomonadati</taxon>
        <taxon>Planctomycetota</taxon>
        <taxon>Planctomycetia</taxon>
        <taxon>Pirellulales</taxon>
        <taxon>Pirellulaceae</taxon>
        <taxon>Rubripirellula</taxon>
    </lineage>
</organism>
<evidence type="ECO:0000256" key="7">
    <source>
        <dbReference type="ARBA" id="ARBA00023136"/>
    </source>
</evidence>
<feature type="transmembrane region" description="Helical" evidence="8">
    <location>
        <begin position="107"/>
        <end position="140"/>
    </location>
</feature>
<dbReference type="GO" id="GO:0009103">
    <property type="term" value="P:lipopolysaccharide biosynthetic process"/>
    <property type="evidence" value="ECO:0007669"/>
    <property type="project" value="UniProtKB-ARBA"/>
</dbReference>
<accession>A0A5C6F999</accession>
<keyword evidence="5 8" id="KW-0812">Transmembrane</keyword>
<reference evidence="9 10" key="1">
    <citation type="submission" date="2019-02" db="EMBL/GenBank/DDBJ databases">
        <title>Deep-cultivation of Planctomycetes and their phenomic and genomic characterization uncovers novel biology.</title>
        <authorList>
            <person name="Wiegand S."/>
            <person name="Jogler M."/>
            <person name="Boedeker C."/>
            <person name="Pinto D."/>
            <person name="Vollmers J."/>
            <person name="Rivas-Marin E."/>
            <person name="Kohn T."/>
            <person name="Peeters S.H."/>
            <person name="Heuer A."/>
            <person name="Rast P."/>
            <person name="Oberbeckmann S."/>
            <person name="Bunk B."/>
            <person name="Jeske O."/>
            <person name="Meyerdierks A."/>
            <person name="Storesund J.E."/>
            <person name="Kallscheuer N."/>
            <person name="Luecker S."/>
            <person name="Lage O.M."/>
            <person name="Pohl T."/>
            <person name="Merkel B.J."/>
            <person name="Hornburger P."/>
            <person name="Mueller R.-W."/>
            <person name="Bruemmer F."/>
            <person name="Labrenz M."/>
            <person name="Spormann A.M."/>
            <person name="Op Den Camp H."/>
            <person name="Overmann J."/>
            <person name="Amann R."/>
            <person name="Jetten M.S.M."/>
            <person name="Mascher T."/>
            <person name="Medema M.H."/>
            <person name="Devos D.P."/>
            <person name="Kaster A.-K."/>
            <person name="Ovreas L."/>
            <person name="Rohde M."/>
            <person name="Galperin M.Y."/>
            <person name="Jogler C."/>
        </authorList>
    </citation>
    <scope>NUCLEOTIDE SEQUENCE [LARGE SCALE GENOMIC DNA]</scope>
    <source>
        <strain evidence="9 10">Poly59</strain>
    </source>
</reference>
<evidence type="ECO:0000313" key="9">
    <source>
        <dbReference type="EMBL" id="TWU57452.1"/>
    </source>
</evidence>
<dbReference type="EMBL" id="SJPX01000001">
    <property type="protein sequence ID" value="TWU57452.1"/>
    <property type="molecule type" value="Genomic_DNA"/>
</dbReference>
<dbReference type="GO" id="GO:0005886">
    <property type="term" value="C:plasma membrane"/>
    <property type="evidence" value="ECO:0007669"/>
    <property type="project" value="UniProtKB-SubCell"/>
</dbReference>
<feature type="transmembrane region" description="Helical" evidence="8">
    <location>
        <begin position="216"/>
        <end position="235"/>
    </location>
</feature>
<dbReference type="OrthoDB" id="276098at2"/>
<dbReference type="Proteomes" id="UP000317977">
    <property type="component" value="Unassembled WGS sequence"/>
</dbReference>
<feature type="transmembrane region" description="Helical" evidence="8">
    <location>
        <begin position="382"/>
        <end position="403"/>
    </location>
</feature>
<evidence type="ECO:0000256" key="6">
    <source>
        <dbReference type="ARBA" id="ARBA00022989"/>
    </source>
</evidence>
<evidence type="ECO:0000256" key="4">
    <source>
        <dbReference type="ARBA" id="ARBA00022679"/>
    </source>
</evidence>
<dbReference type="PANTHER" id="PTHR33908:SF11">
    <property type="entry name" value="MEMBRANE PROTEIN"/>
    <property type="match status" value="1"/>
</dbReference>
<dbReference type="PANTHER" id="PTHR33908">
    <property type="entry name" value="MANNOSYLTRANSFERASE YKCB-RELATED"/>
    <property type="match status" value="1"/>
</dbReference>
<keyword evidence="7 8" id="KW-0472">Membrane</keyword>
<comment type="subcellular location">
    <subcellularLocation>
        <location evidence="1">Cell membrane</location>
        <topology evidence="1">Multi-pass membrane protein</topology>
    </subcellularLocation>
</comment>
<keyword evidence="6 8" id="KW-1133">Transmembrane helix</keyword>
<dbReference type="GO" id="GO:0016763">
    <property type="term" value="F:pentosyltransferase activity"/>
    <property type="evidence" value="ECO:0007669"/>
    <property type="project" value="TreeGrafter"/>
</dbReference>
<feature type="transmembrane region" description="Helical" evidence="8">
    <location>
        <begin position="410"/>
        <end position="431"/>
    </location>
</feature>
<dbReference type="InterPro" id="IPR050297">
    <property type="entry name" value="LipidA_mod_glycosyltrf_83"/>
</dbReference>
<evidence type="ECO:0000313" key="10">
    <source>
        <dbReference type="Proteomes" id="UP000317977"/>
    </source>
</evidence>
<name>A0A5C6F999_9BACT</name>
<comment type="caution">
    <text evidence="9">The sequence shown here is derived from an EMBL/GenBank/DDBJ whole genome shotgun (WGS) entry which is preliminary data.</text>
</comment>